<dbReference type="AlphaFoldDB" id="C5ME29"/>
<evidence type="ECO:0000256" key="9">
    <source>
        <dbReference type="ARBA" id="ARBA00023157"/>
    </source>
</evidence>
<dbReference type="eggNOG" id="KOG4149">
    <property type="taxonomic scope" value="Eukaryota"/>
</dbReference>
<evidence type="ECO:0000256" key="10">
    <source>
        <dbReference type="ARBA" id="ARBA00023284"/>
    </source>
</evidence>
<evidence type="ECO:0000313" key="15">
    <source>
        <dbReference type="Proteomes" id="UP000002037"/>
    </source>
</evidence>
<evidence type="ECO:0000259" key="13">
    <source>
        <dbReference type="Pfam" id="PF06747"/>
    </source>
</evidence>
<gene>
    <name evidence="14" type="ORF">CTRG_04321</name>
</gene>
<reference evidence="14 15" key="1">
    <citation type="journal article" date="2009" name="Nature">
        <title>Evolution of pathogenicity and sexual reproduction in eight Candida genomes.</title>
        <authorList>
            <person name="Butler G."/>
            <person name="Rasmussen M.D."/>
            <person name="Lin M.F."/>
            <person name="Santos M.A."/>
            <person name="Sakthikumar S."/>
            <person name="Munro C.A."/>
            <person name="Rheinbay E."/>
            <person name="Grabherr M."/>
            <person name="Forche A."/>
            <person name="Reedy J.L."/>
            <person name="Agrafioti I."/>
            <person name="Arnaud M.B."/>
            <person name="Bates S."/>
            <person name="Brown A.J."/>
            <person name="Brunke S."/>
            <person name="Costanzo M.C."/>
            <person name="Fitzpatrick D.A."/>
            <person name="de Groot P.W."/>
            <person name="Harris D."/>
            <person name="Hoyer L.L."/>
            <person name="Hube B."/>
            <person name="Klis F.M."/>
            <person name="Kodira C."/>
            <person name="Lennard N."/>
            <person name="Logue M.E."/>
            <person name="Martin R."/>
            <person name="Neiman A.M."/>
            <person name="Nikolaou E."/>
            <person name="Quail M.A."/>
            <person name="Quinn J."/>
            <person name="Santos M.C."/>
            <person name="Schmitzberger F.F."/>
            <person name="Sherlock G."/>
            <person name="Shah P."/>
            <person name="Silverstein K.A."/>
            <person name="Skrzypek M.S."/>
            <person name="Soll D."/>
            <person name="Staggs R."/>
            <person name="Stansfield I."/>
            <person name="Stumpf M.P."/>
            <person name="Sudbery P.E."/>
            <person name="Srikantha T."/>
            <person name="Zeng Q."/>
            <person name="Berman J."/>
            <person name="Berriman M."/>
            <person name="Heitman J."/>
            <person name="Gow N.A."/>
            <person name="Lorenz M.C."/>
            <person name="Birren B.W."/>
            <person name="Kellis M."/>
            <person name="Cuomo C.A."/>
        </authorList>
    </citation>
    <scope>NUCLEOTIDE SEQUENCE [LARGE SCALE GENOMIC DNA]</scope>
    <source>
        <strain evidence="15">ATCC MYA-3404 / T1</strain>
    </source>
</reference>
<protein>
    <recommendedName>
        <fullName evidence="3">Mitochondrial intermembrane space import and assembly protein 40</fullName>
    </recommendedName>
    <alternativeName>
        <fullName evidence="11">Mitochondrial import inner membrane translocase TIM40</fullName>
    </alternativeName>
</protein>
<dbReference type="Pfam" id="PF06747">
    <property type="entry name" value="CHCH"/>
    <property type="match status" value="1"/>
</dbReference>
<dbReference type="GO" id="GO:0015035">
    <property type="term" value="F:protein-disulfide reductase activity"/>
    <property type="evidence" value="ECO:0007669"/>
    <property type="project" value="InterPro"/>
</dbReference>
<dbReference type="VEuPathDB" id="FungiDB:CTRG_04321"/>
<feature type="region of interest" description="Disordered" evidence="12">
    <location>
        <begin position="248"/>
        <end position="270"/>
    </location>
</feature>
<dbReference type="GeneID" id="8296742"/>
<keyword evidence="9" id="KW-1015">Disulfide bond</keyword>
<keyword evidence="5" id="KW-0653">Protein transport</keyword>
<dbReference type="PANTHER" id="PTHR21622:SF0">
    <property type="entry name" value="COILED-COIL-HELIX-COILED-COIL-HELIX DOMAIN CONTAINING 4"/>
    <property type="match status" value="1"/>
</dbReference>
<dbReference type="OrthoDB" id="7481291at2759"/>
<dbReference type="InterPro" id="IPR039289">
    <property type="entry name" value="CHCHD4"/>
</dbReference>
<dbReference type="STRING" id="294747.C5ME29"/>
<name>C5ME29_CANTT</name>
<comment type="cofactor">
    <cofactor evidence="1">
        <name>Cu(2+)</name>
        <dbReference type="ChEBI" id="CHEBI:29036"/>
    </cofactor>
</comment>
<keyword evidence="8" id="KW-0496">Mitochondrion</keyword>
<dbReference type="EMBL" id="GG692400">
    <property type="protein sequence ID" value="EER31539.1"/>
    <property type="molecule type" value="Genomic_DNA"/>
</dbReference>
<dbReference type="Proteomes" id="UP000002037">
    <property type="component" value="Unassembled WGS sequence"/>
</dbReference>
<evidence type="ECO:0000256" key="5">
    <source>
        <dbReference type="ARBA" id="ARBA00022927"/>
    </source>
</evidence>
<evidence type="ECO:0000256" key="6">
    <source>
        <dbReference type="ARBA" id="ARBA00023002"/>
    </source>
</evidence>
<evidence type="ECO:0000256" key="2">
    <source>
        <dbReference type="ARBA" id="ARBA00004164"/>
    </source>
</evidence>
<dbReference type="Gene3D" id="1.10.287.2900">
    <property type="match status" value="1"/>
</dbReference>
<evidence type="ECO:0000256" key="8">
    <source>
        <dbReference type="ARBA" id="ARBA00023128"/>
    </source>
</evidence>
<evidence type="ECO:0000256" key="4">
    <source>
        <dbReference type="ARBA" id="ARBA00022448"/>
    </source>
</evidence>
<dbReference type="KEGG" id="ctp:CTRG_04321"/>
<proteinExistence type="predicted"/>
<evidence type="ECO:0000256" key="3">
    <source>
        <dbReference type="ARBA" id="ARBA00013714"/>
    </source>
</evidence>
<keyword evidence="7" id="KW-0811">Translocation</keyword>
<dbReference type="PROSITE" id="PS51808">
    <property type="entry name" value="CHCH"/>
    <property type="match status" value="1"/>
</dbReference>
<evidence type="ECO:0000256" key="1">
    <source>
        <dbReference type="ARBA" id="ARBA00001973"/>
    </source>
</evidence>
<keyword evidence="6" id="KW-0560">Oxidoreductase</keyword>
<keyword evidence="10" id="KW-0676">Redox-active center</keyword>
<evidence type="ECO:0000256" key="12">
    <source>
        <dbReference type="SAM" id="MobiDB-lite"/>
    </source>
</evidence>
<dbReference type="GO" id="GO:0045041">
    <property type="term" value="P:protein import into mitochondrial intermembrane space"/>
    <property type="evidence" value="ECO:0007669"/>
    <property type="project" value="InterPro"/>
</dbReference>
<dbReference type="HOGENOM" id="CLU_054990_1_0_1"/>
<feature type="region of interest" description="Disordered" evidence="12">
    <location>
        <begin position="90"/>
        <end position="164"/>
    </location>
</feature>
<keyword evidence="4" id="KW-0813">Transport</keyword>
<dbReference type="GO" id="GO:0005758">
    <property type="term" value="C:mitochondrial intermembrane space"/>
    <property type="evidence" value="ECO:0007669"/>
    <property type="project" value="TreeGrafter"/>
</dbReference>
<comment type="subcellular location">
    <subcellularLocation>
        <location evidence="2">Mitochondrion inner membrane</location>
        <topology evidence="2">Single-pass type II membrane protein</topology>
        <orientation evidence="2">Intermembrane side</orientation>
    </subcellularLocation>
</comment>
<dbReference type="GO" id="GO:0005743">
    <property type="term" value="C:mitochondrial inner membrane"/>
    <property type="evidence" value="ECO:0007669"/>
    <property type="project" value="UniProtKB-SubCell"/>
</dbReference>
<feature type="compositionally biased region" description="Basic and acidic residues" evidence="12">
    <location>
        <begin position="90"/>
        <end position="155"/>
    </location>
</feature>
<dbReference type="PANTHER" id="PTHR21622">
    <property type="entry name" value="COILED-COIL-HELIX-COILED-COIL-HELIX DOMAIN CONTAINING 4"/>
    <property type="match status" value="1"/>
</dbReference>
<evidence type="ECO:0000256" key="11">
    <source>
        <dbReference type="ARBA" id="ARBA00033150"/>
    </source>
</evidence>
<evidence type="ECO:0000313" key="14">
    <source>
        <dbReference type="EMBL" id="EER31539.1"/>
    </source>
</evidence>
<dbReference type="InterPro" id="IPR010625">
    <property type="entry name" value="CHCH"/>
</dbReference>
<evidence type="ECO:0000256" key="7">
    <source>
        <dbReference type="ARBA" id="ARBA00023010"/>
    </source>
</evidence>
<dbReference type="RefSeq" id="XP_002550024.1">
    <property type="nucleotide sequence ID" value="XM_002549978.1"/>
</dbReference>
<accession>C5ME29</accession>
<feature type="domain" description="CHCH" evidence="13">
    <location>
        <begin position="181"/>
        <end position="217"/>
    </location>
</feature>
<keyword evidence="15" id="KW-1185">Reference proteome</keyword>
<sequence length="270" mass="30469">MYRFITKSSPIIRQTSSRIARQYSTRSSANSNVNTKYLVGVLVPTIFAFGYFTQSTNSIQNASVADRIREDFAEGDAIAKDAQERLEITQSKLQKEDEAKTIQNDEKQAVEKVGTKVDDKPKQREEHAERKKDQPEETQKGDDKPSGEQQGEGKQEAAFNPDTGEINWDCPCLGGMAHGPCGEEFKEAFSCFVFSETEPKGIDCIKKFENMRSCFKRYPEHYKDELYDDGDEEQSTEATEHIVLETADPAVQEIEQGIEEGKVKTPKSKN</sequence>
<organism evidence="14 15">
    <name type="scientific">Candida tropicalis (strain ATCC MYA-3404 / T1)</name>
    <name type="common">Yeast</name>
    <dbReference type="NCBI Taxonomy" id="294747"/>
    <lineage>
        <taxon>Eukaryota</taxon>
        <taxon>Fungi</taxon>
        <taxon>Dikarya</taxon>
        <taxon>Ascomycota</taxon>
        <taxon>Saccharomycotina</taxon>
        <taxon>Pichiomycetes</taxon>
        <taxon>Debaryomycetaceae</taxon>
        <taxon>Candida/Lodderomyces clade</taxon>
        <taxon>Candida</taxon>
    </lineage>
</organism>